<dbReference type="Pfam" id="PF01139">
    <property type="entry name" value="RtcB"/>
    <property type="match status" value="2"/>
</dbReference>
<feature type="binding site" evidence="10">
    <location>
        <begin position="298"/>
        <end position="301"/>
    </location>
    <ligand>
        <name>GMP</name>
        <dbReference type="ChEBI" id="CHEBI:58115"/>
    </ligand>
</feature>
<keyword evidence="2 12" id="KW-0436">Ligase</keyword>
<feature type="binding site" evidence="11">
    <location>
        <position position="172"/>
    </location>
    <ligand>
        <name>Mn(2+)</name>
        <dbReference type="ChEBI" id="CHEBI:29035"/>
        <label>2</label>
    </ligand>
</feature>
<keyword evidence="3 11" id="KW-0479">Metal-binding</keyword>
<dbReference type="NCBIfam" id="NF007153">
    <property type="entry name" value="PRK09588.1"/>
    <property type="match status" value="1"/>
</dbReference>
<evidence type="ECO:0000313" key="12">
    <source>
        <dbReference type="EMBL" id="MBG2915344.1"/>
    </source>
</evidence>
<keyword evidence="5" id="KW-0692">RNA repair</keyword>
<proteinExistence type="predicted"/>
<dbReference type="PANTHER" id="PTHR11118:SF1">
    <property type="entry name" value="RNA-SPLICING LIGASE RTCB HOMOLOG"/>
    <property type="match status" value="1"/>
</dbReference>
<keyword evidence="7 11" id="KW-0464">Manganese</keyword>
<dbReference type="InterPro" id="IPR017510">
    <property type="entry name" value="RtcB2"/>
</dbReference>
<dbReference type="SUPFAM" id="SSF103365">
    <property type="entry name" value="Hypothetical protein PH1602"/>
    <property type="match status" value="1"/>
</dbReference>
<dbReference type="EMBL" id="JADSJR010000018">
    <property type="protein sequence ID" value="MBG2915344.1"/>
    <property type="molecule type" value="Genomic_DNA"/>
</dbReference>
<evidence type="ECO:0000256" key="6">
    <source>
        <dbReference type="ARBA" id="ARBA00023134"/>
    </source>
</evidence>
<feature type="binding site" evidence="11">
    <location>
        <position position="78"/>
    </location>
    <ligand>
        <name>Mn(2+)</name>
        <dbReference type="ChEBI" id="CHEBI:29035"/>
        <label>1</label>
    </ligand>
</feature>
<evidence type="ECO:0000256" key="7">
    <source>
        <dbReference type="ARBA" id="ARBA00023211"/>
    </source>
</evidence>
<evidence type="ECO:0000256" key="8">
    <source>
        <dbReference type="ARBA" id="ARBA00047746"/>
    </source>
</evidence>
<keyword evidence="4 10" id="KW-0547">Nucleotide-binding</keyword>
<feature type="binding site" evidence="10">
    <location>
        <position position="281"/>
    </location>
    <ligand>
        <name>GMP</name>
        <dbReference type="ChEBI" id="CHEBI:58115"/>
    </ligand>
</feature>
<dbReference type="GO" id="GO:0046872">
    <property type="term" value="F:metal ion binding"/>
    <property type="evidence" value="ECO:0007669"/>
    <property type="project" value="UniProtKB-KW"/>
</dbReference>
<dbReference type="NCBIfam" id="TIGR03073">
    <property type="entry name" value="release_rtcB"/>
    <property type="match status" value="1"/>
</dbReference>
<dbReference type="PANTHER" id="PTHR11118">
    <property type="entry name" value="RNA-SPLICING LIGASE RTCB HOMOLOG"/>
    <property type="match status" value="1"/>
</dbReference>
<dbReference type="GO" id="GO:0006396">
    <property type="term" value="P:RNA processing"/>
    <property type="evidence" value="ECO:0007669"/>
    <property type="project" value="InterPro"/>
</dbReference>
<feature type="binding site" evidence="11">
    <location>
        <position position="243"/>
    </location>
    <ligand>
        <name>Mn(2+)</name>
        <dbReference type="ChEBI" id="CHEBI:29035"/>
        <label>2</label>
    </ligand>
</feature>
<feature type="binding site" evidence="10">
    <location>
        <begin position="243"/>
        <end position="244"/>
    </location>
    <ligand>
        <name>GMP</name>
        <dbReference type="ChEBI" id="CHEBI:58115"/>
    </ligand>
</feature>
<evidence type="ECO:0000256" key="5">
    <source>
        <dbReference type="ARBA" id="ARBA00022800"/>
    </source>
</evidence>
<feature type="binding site" evidence="10">
    <location>
        <position position="376"/>
    </location>
    <ligand>
        <name>GMP</name>
        <dbReference type="ChEBI" id="CHEBI:58115"/>
    </ligand>
</feature>
<dbReference type="GO" id="GO:0042245">
    <property type="term" value="P:RNA repair"/>
    <property type="evidence" value="ECO:0007669"/>
    <property type="project" value="UniProtKB-KW"/>
</dbReference>
<evidence type="ECO:0000256" key="1">
    <source>
        <dbReference type="ARBA" id="ARBA00012726"/>
    </source>
</evidence>
<dbReference type="AlphaFoldDB" id="A0A8I0WT28"/>
<dbReference type="Proteomes" id="UP000612266">
    <property type="component" value="Unassembled WGS sequence"/>
</dbReference>
<feature type="active site" description="GMP-histidine intermediate" evidence="9">
    <location>
        <position position="298"/>
    </location>
</feature>
<evidence type="ECO:0000256" key="11">
    <source>
        <dbReference type="PIRSR" id="PIRSR601233-3"/>
    </source>
</evidence>
<comment type="catalytic activity">
    <reaction evidence="8">
        <text>a 3'-end 3'-phospho-ribonucleotide-RNA + a 5'-end dephospho-ribonucleoside-RNA + GTP = a ribonucleotidyl-ribonucleotide-RNA + GMP + diphosphate</text>
        <dbReference type="Rhea" id="RHEA:68076"/>
        <dbReference type="Rhea" id="RHEA-COMP:10463"/>
        <dbReference type="Rhea" id="RHEA-COMP:13936"/>
        <dbReference type="Rhea" id="RHEA-COMP:17355"/>
        <dbReference type="ChEBI" id="CHEBI:33019"/>
        <dbReference type="ChEBI" id="CHEBI:37565"/>
        <dbReference type="ChEBI" id="CHEBI:58115"/>
        <dbReference type="ChEBI" id="CHEBI:83062"/>
        <dbReference type="ChEBI" id="CHEBI:138284"/>
        <dbReference type="ChEBI" id="CHEBI:173118"/>
        <dbReference type="EC" id="6.5.1.8"/>
    </reaction>
</comment>
<feature type="binding site" evidence="10">
    <location>
        <begin position="140"/>
        <end position="144"/>
    </location>
    <ligand>
        <name>GMP</name>
        <dbReference type="ChEBI" id="CHEBI:58115"/>
    </ligand>
</feature>
<gene>
    <name evidence="12" type="ORF">I4901_13310</name>
</gene>
<dbReference type="InterPro" id="IPR001233">
    <property type="entry name" value="RtcB"/>
</dbReference>
<evidence type="ECO:0000256" key="2">
    <source>
        <dbReference type="ARBA" id="ARBA00022598"/>
    </source>
</evidence>
<feature type="binding site" evidence="11">
    <location>
        <position position="141"/>
    </location>
    <ligand>
        <name>Mn(2+)</name>
        <dbReference type="ChEBI" id="CHEBI:29035"/>
        <label>1</label>
    </ligand>
</feature>
<sequence>MDWYMDKCVHYLSDSVCYIASDNTWIESKAIQQLETTAQLPDMAYVAGMPDLHPGRGYPIGAAFFSVNRFYPALVGNDIGCGMTLFQTEFKNSKLNLDKAEKQLSEMSDIAPSEWLEAHLPTEMQNHPFAGSLGSIGGGNHFAEFQQIDQVINETLFAESGINKKQLLLLVHSGSRGLGQSILRAHTEQFGHKGLVANTEDANEYLQAHNNALDYAKINRRLIGERMMRQIRTQGEVISDVNHNLVEPCELYGQQGWLHRKGATPAHHDMVVIPGSRGDHSYIVKPIVSELSLHSLPHGAGRKWMRTECKGRLSHRFTPLQLSRTTLGSRIICANKQLIYEEAPQSYKSIETVIESMVNIGLIEVIARLKPVITYKTSGEMA</sequence>
<evidence type="ECO:0000313" key="13">
    <source>
        <dbReference type="Proteomes" id="UP000612266"/>
    </source>
</evidence>
<dbReference type="InterPro" id="IPR036025">
    <property type="entry name" value="RtcB-like_sf"/>
</dbReference>
<dbReference type="GO" id="GO:0170057">
    <property type="term" value="F:RNA ligase (GTP) activity"/>
    <property type="evidence" value="ECO:0007669"/>
    <property type="project" value="UniProtKB-EC"/>
</dbReference>
<dbReference type="Gene3D" id="3.90.1860.10">
    <property type="entry name" value="tRNA-splicing ligase RtcB"/>
    <property type="match status" value="1"/>
</dbReference>
<dbReference type="EC" id="6.5.1.8" evidence="1"/>
<reference evidence="12" key="1">
    <citation type="submission" date="2020-11" db="EMBL/GenBank/DDBJ databases">
        <title>Enhanced detection system for hospital associated transmission using whole genome sequencing surveillance.</title>
        <authorList>
            <person name="Harrison L.H."/>
            <person name="Van Tyne D."/>
            <person name="Marsh J.W."/>
            <person name="Griffith M.P."/>
            <person name="Snyder D.J."/>
            <person name="Cooper V.S."/>
            <person name="Mustapha M."/>
        </authorList>
    </citation>
    <scope>NUCLEOTIDE SEQUENCE</scope>
    <source>
        <strain evidence="12">PR00070</strain>
    </source>
</reference>
<name>A0A8I0WT28_9GAMM</name>
<evidence type="ECO:0000256" key="9">
    <source>
        <dbReference type="PIRSR" id="PIRSR601233-1"/>
    </source>
</evidence>
<organism evidence="12 13">
    <name type="scientific">Proteus terrae subsp. cibarius</name>
    <dbReference type="NCBI Taxonomy" id="626774"/>
    <lineage>
        <taxon>Bacteria</taxon>
        <taxon>Pseudomonadati</taxon>
        <taxon>Pseudomonadota</taxon>
        <taxon>Gammaproteobacteria</taxon>
        <taxon>Enterobacterales</taxon>
        <taxon>Morganellaceae</taxon>
        <taxon>Proteus</taxon>
    </lineage>
</organism>
<evidence type="ECO:0000256" key="10">
    <source>
        <dbReference type="PIRSR" id="PIRSR601233-2"/>
    </source>
</evidence>
<evidence type="ECO:0000256" key="3">
    <source>
        <dbReference type="ARBA" id="ARBA00022723"/>
    </source>
</evidence>
<protein>
    <recommendedName>
        <fullName evidence="1">3'-phosphate/5'-hydroxy nucleic acid ligase</fullName>
        <ecNumber evidence="1">6.5.1.8</ecNumber>
    </recommendedName>
</protein>
<dbReference type="GO" id="GO:0003972">
    <property type="term" value="F:RNA ligase (ATP) activity"/>
    <property type="evidence" value="ECO:0007669"/>
    <property type="project" value="TreeGrafter"/>
</dbReference>
<accession>A0A8I0WT28</accession>
<comment type="cofactor">
    <cofactor evidence="11">
        <name>Mn(2+)</name>
        <dbReference type="ChEBI" id="CHEBI:29035"/>
    </cofactor>
    <text evidence="11">Binds 2 manganese ions per subunit.</text>
</comment>
<evidence type="ECO:0000256" key="4">
    <source>
        <dbReference type="ARBA" id="ARBA00022741"/>
    </source>
</evidence>
<dbReference type="GO" id="GO:0005525">
    <property type="term" value="F:GTP binding"/>
    <property type="evidence" value="ECO:0007669"/>
    <property type="project" value="UniProtKB-KW"/>
</dbReference>
<comment type="caution">
    <text evidence="12">The sequence shown here is derived from an EMBL/GenBank/DDBJ whole genome shotgun (WGS) entry which is preliminary data.</text>
</comment>
<keyword evidence="6 10" id="KW-0342">GTP-binding</keyword>